<evidence type="ECO:0000313" key="2">
    <source>
        <dbReference type="EMBL" id="GAQ81271.1"/>
    </source>
</evidence>
<keyword evidence="3" id="KW-1185">Reference proteome</keyword>
<protein>
    <submittedName>
        <fullName evidence="2">Uncharacterized protein</fullName>
    </submittedName>
</protein>
<reference evidence="2 3" key="1">
    <citation type="journal article" date="2014" name="Nat. Commun.">
        <title>Klebsormidium flaccidum genome reveals primary factors for plant terrestrial adaptation.</title>
        <authorList>
            <person name="Hori K."/>
            <person name="Maruyama F."/>
            <person name="Fujisawa T."/>
            <person name="Togashi T."/>
            <person name="Yamamoto N."/>
            <person name="Seo M."/>
            <person name="Sato S."/>
            <person name="Yamada T."/>
            <person name="Mori H."/>
            <person name="Tajima N."/>
            <person name="Moriyama T."/>
            <person name="Ikeuchi M."/>
            <person name="Watanabe M."/>
            <person name="Wada H."/>
            <person name="Kobayashi K."/>
            <person name="Saito M."/>
            <person name="Masuda T."/>
            <person name="Sasaki-Sekimoto Y."/>
            <person name="Mashiguchi K."/>
            <person name="Awai K."/>
            <person name="Shimojima M."/>
            <person name="Masuda S."/>
            <person name="Iwai M."/>
            <person name="Nobusawa T."/>
            <person name="Narise T."/>
            <person name="Kondo S."/>
            <person name="Saito H."/>
            <person name="Sato R."/>
            <person name="Murakawa M."/>
            <person name="Ihara Y."/>
            <person name="Oshima-Yamada Y."/>
            <person name="Ohtaka K."/>
            <person name="Satoh M."/>
            <person name="Sonobe K."/>
            <person name="Ishii M."/>
            <person name="Ohtani R."/>
            <person name="Kanamori-Sato M."/>
            <person name="Honoki R."/>
            <person name="Miyazaki D."/>
            <person name="Mochizuki H."/>
            <person name="Umetsu J."/>
            <person name="Higashi K."/>
            <person name="Shibata D."/>
            <person name="Kamiya Y."/>
            <person name="Sato N."/>
            <person name="Nakamura Y."/>
            <person name="Tabata S."/>
            <person name="Ida S."/>
            <person name="Kurokawa K."/>
            <person name="Ohta H."/>
        </authorList>
    </citation>
    <scope>NUCLEOTIDE SEQUENCE [LARGE SCALE GENOMIC DNA]</scope>
    <source>
        <strain evidence="2 3">NIES-2285</strain>
    </source>
</reference>
<evidence type="ECO:0000256" key="1">
    <source>
        <dbReference type="SAM" id="MobiDB-lite"/>
    </source>
</evidence>
<dbReference type="AlphaFoldDB" id="A0A1Y1HWA5"/>
<gene>
    <name evidence="2" type="ORF">KFL_000760010</name>
</gene>
<feature type="region of interest" description="Disordered" evidence="1">
    <location>
        <begin position="41"/>
        <end position="73"/>
    </location>
</feature>
<dbReference type="EMBL" id="DF237025">
    <property type="protein sequence ID" value="GAQ81271.1"/>
    <property type="molecule type" value="Genomic_DNA"/>
</dbReference>
<sequence>MRLFFKSDLISLDAYNVAQTASLDYATRSCGHGGVNPSPNPCEAIPPAAPPPAESEIPTPVNTESPASPPGLRYVNSKNGLRLKSRACEGSFTLALLQCGAEFQYLGSPHYVGTGCGANCSGCGGAVSGEPDGNLFVTASWISEGLSTLTGFLQYNDAEDIHLSPPTEGQCAAGDLPFFSPWVVTFPSI</sequence>
<accession>A0A1Y1HWA5</accession>
<proteinExistence type="predicted"/>
<organism evidence="2 3">
    <name type="scientific">Klebsormidium nitens</name>
    <name type="common">Green alga</name>
    <name type="synonym">Ulothrix nitens</name>
    <dbReference type="NCBI Taxonomy" id="105231"/>
    <lineage>
        <taxon>Eukaryota</taxon>
        <taxon>Viridiplantae</taxon>
        <taxon>Streptophyta</taxon>
        <taxon>Klebsormidiophyceae</taxon>
        <taxon>Klebsormidiales</taxon>
        <taxon>Klebsormidiaceae</taxon>
        <taxon>Klebsormidium</taxon>
    </lineage>
</organism>
<dbReference type="Proteomes" id="UP000054558">
    <property type="component" value="Unassembled WGS sequence"/>
</dbReference>
<evidence type="ECO:0000313" key="3">
    <source>
        <dbReference type="Proteomes" id="UP000054558"/>
    </source>
</evidence>
<name>A0A1Y1HWA5_KLENI</name>